<dbReference type="EMBL" id="JAMDLW010000023">
    <property type="protein sequence ID" value="MCY9521603.1"/>
    <property type="molecule type" value="Genomic_DNA"/>
</dbReference>
<reference evidence="2 3" key="1">
    <citation type="submission" date="2022-05" db="EMBL/GenBank/DDBJ databases">
        <title>Genome Sequencing of Bee-Associated Microbes.</title>
        <authorList>
            <person name="Dunlap C."/>
        </authorList>
    </citation>
    <scope>NUCLEOTIDE SEQUENCE [LARGE SCALE GENOMIC DNA]</scope>
    <source>
        <strain evidence="2 3">NRRL NRS-1438</strain>
    </source>
</reference>
<name>A0ABT4DW68_9BACL</name>
<dbReference type="SMART" id="SM00860">
    <property type="entry name" value="SMI1_KNR4"/>
    <property type="match status" value="1"/>
</dbReference>
<accession>A0ABT4DW68</accession>
<dbReference type="InterPro" id="IPR018958">
    <property type="entry name" value="Knr4/Smi1-like_dom"/>
</dbReference>
<organism evidence="2 3">
    <name type="scientific">Paenibacillus apiarius</name>
    <dbReference type="NCBI Taxonomy" id="46240"/>
    <lineage>
        <taxon>Bacteria</taxon>
        <taxon>Bacillati</taxon>
        <taxon>Bacillota</taxon>
        <taxon>Bacilli</taxon>
        <taxon>Bacillales</taxon>
        <taxon>Paenibacillaceae</taxon>
        <taxon>Paenibacillus</taxon>
    </lineage>
</organism>
<dbReference type="InterPro" id="IPR037883">
    <property type="entry name" value="Knr4/Smi1-like_sf"/>
</dbReference>
<evidence type="ECO:0000313" key="2">
    <source>
        <dbReference type="EMBL" id="MCY9521603.1"/>
    </source>
</evidence>
<evidence type="ECO:0000313" key="3">
    <source>
        <dbReference type="Proteomes" id="UP001207626"/>
    </source>
</evidence>
<protein>
    <submittedName>
        <fullName evidence="2">SMI1/KNR4 family protein</fullName>
    </submittedName>
</protein>
<proteinExistence type="predicted"/>
<dbReference type="Pfam" id="PF09346">
    <property type="entry name" value="SMI1_KNR4"/>
    <property type="match status" value="1"/>
</dbReference>
<dbReference type="Proteomes" id="UP001207626">
    <property type="component" value="Unassembled WGS sequence"/>
</dbReference>
<dbReference type="Gene3D" id="3.40.1580.10">
    <property type="entry name" value="SMI1/KNR4-like"/>
    <property type="match status" value="1"/>
</dbReference>
<dbReference type="SUPFAM" id="SSF160631">
    <property type="entry name" value="SMI1/KNR4-like"/>
    <property type="match status" value="1"/>
</dbReference>
<dbReference type="RefSeq" id="WP_268601607.1">
    <property type="nucleotide sequence ID" value="NZ_JAMDLV010000006.1"/>
</dbReference>
<sequence>MKLNDDSSARNKWKGLQQMKEERALIKEHLDLYLGNVDPFAFMSVEENVPDDMRAGEVDEEGWVKWKCIPSTIADEEIRELEAEFAVTFPPLLKALLQTYHYIDLHFNNVKEEDGYKGDCRFIEMPAMSSEDRLSNYRFLLQAWEPLIAAGYVPFTECEDSQGPVCFDTRRMDEDGDCPVIWILHDYLHELGEEGARVRENVLPHVHDIFASFREMIVTLCLMRDTEEQED</sequence>
<keyword evidence="3" id="KW-1185">Reference proteome</keyword>
<gene>
    <name evidence="2" type="ORF">M5X09_18355</name>
</gene>
<comment type="caution">
    <text evidence="2">The sequence shown here is derived from an EMBL/GenBank/DDBJ whole genome shotgun (WGS) entry which is preliminary data.</text>
</comment>
<evidence type="ECO:0000259" key="1">
    <source>
        <dbReference type="SMART" id="SM00860"/>
    </source>
</evidence>
<feature type="domain" description="Knr4/Smi1-like" evidence="1">
    <location>
        <begin position="72"/>
        <end position="216"/>
    </location>
</feature>